<protein>
    <submittedName>
        <fullName evidence="1">Uncharacterized protein</fullName>
    </submittedName>
</protein>
<evidence type="ECO:0000313" key="2">
    <source>
        <dbReference type="Proteomes" id="UP001497516"/>
    </source>
</evidence>
<keyword evidence="2" id="KW-1185">Reference proteome</keyword>
<proteinExistence type="predicted"/>
<dbReference type="AlphaFoldDB" id="A0AAV2E983"/>
<organism evidence="1 2">
    <name type="scientific">Linum trigynum</name>
    <dbReference type="NCBI Taxonomy" id="586398"/>
    <lineage>
        <taxon>Eukaryota</taxon>
        <taxon>Viridiplantae</taxon>
        <taxon>Streptophyta</taxon>
        <taxon>Embryophyta</taxon>
        <taxon>Tracheophyta</taxon>
        <taxon>Spermatophyta</taxon>
        <taxon>Magnoliopsida</taxon>
        <taxon>eudicotyledons</taxon>
        <taxon>Gunneridae</taxon>
        <taxon>Pentapetalae</taxon>
        <taxon>rosids</taxon>
        <taxon>fabids</taxon>
        <taxon>Malpighiales</taxon>
        <taxon>Linaceae</taxon>
        <taxon>Linum</taxon>
    </lineage>
</organism>
<name>A0AAV2E983_9ROSI</name>
<dbReference type="Proteomes" id="UP001497516">
    <property type="component" value="Chromosome 4"/>
</dbReference>
<gene>
    <name evidence="1" type="ORF">LTRI10_LOCUS23763</name>
</gene>
<dbReference type="EMBL" id="OZ034817">
    <property type="protein sequence ID" value="CAL1382440.1"/>
    <property type="molecule type" value="Genomic_DNA"/>
</dbReference>
<reference evidence="1 2" key="1">
    <citation type="submission" date="2024-04" db="EMBL/GenBank/DDBJ databases">
        <authorList>
            <person name="Fracassetti M."/>
        </authorList>
    </citation>
    <scope>NUCLEOTIDE SEQUENCE [LARGE SCALE GENOMIC DNA]</scope>
</reference>
<accession>A0AAV2E983</accession>
<sequence length="97" mass="10504">MLGFITLNPILPFPSVESSDAAKQPLALLCLSNVLSNLILLPPASIGASPTPQPSSPRRDGYSPFASLDFLAQISLRMSPSLGGHLIRRRNQKEMNY</sequence>
<evidence type="ECO:0000313" key="1">
    <source>
        <dbReference type="EMBL" id="CAL1382440.1"/>
    </source>
</evidence>